<evidence type="ECO:0000313" key="3">
    <source>
        <dbReference type="Proteomes" id="UP001497382"/>
    </source>
</evidence>
<dbReference type="EMBL" id="CAXIEN010000042">
    <property type="protein sequence ID" value="CAL1269531.1"/>
    <property type="molecule type" value="Genomic_DNA"/>
</dbReference>
<gene>
    <name evidence="2" type="ORF">LARSCL_LOCUS4797</name>
</gene>
<comment type="caution">
    <text evidence="2">The sequence shown here is derived from an EMBL/GenBank/DDBJ whole genome shotgun (WGS) entry which is preliminary data.</text>
</comment>
<proteinExistence type="predicted"/>
<protein>
    <submittedName>
        <fullName evidence="2">Uncharacterized protein</fullName>
    </submittedName>
</protein>
<evidence type="ECO:0000256" key="1">
    <source>
        <dbReference type="SAM" id="MobiDB-lite"/>
    </source>
</evidence>
<reference evidence="2 3" key="1">
    <citation type="submission" date="2024-04" db="EMBL/GenBank/DDBJ databases">
        <authorList>
            <person name="Rising A."/>
            <person name="Reimegard J."/>
            <person name="Sonavane S."/>
            <person name="Akerstrom W."/>
            <person name="Nylinder S."/>
            <person name="Hedman E."/>
            <person name="Kallberg Y."/>
        </authorList>
    </citation>
    <scope>NUCLEOTIDE SEQUENCE [LARGE SCALE GENOMIC DNA]</scope>
</reference>
<accession>A0AAV1ZER2</accession>
<dbReference type="AlphaFoldDB" id="A0AAV1ZER2"/>
<organism evidence="2 3">
    <name type="scientific">Larinioides sclopetarius</name>
    <dbReference type="NCBI Taxonomy" id="280406"/>
    <lineage>
        <taxon>Eukaryota</taxon>
        <taxon>Metazoa</taxon>
        <taxon>Ecdysozoa</taxon>
        <taxon>Arthropoda</taxon>
        <taxon>Chelicerata</taxon>
        <taxon>Arachnida</taxon>
        <taxon>Araneae</taxon>
        <taxon>Araneomorphae</taxon>
        <taxon>Entelegynae</taxon>
        <taxon>Araneoidea</taxon>
        <taxon>Araneidae</taxon>
        <taxon>Larinioides</taxon>
    </lineage>
</organism>
<evidence type="ECO:0000313" key="2">
    <source>
        <dbReference type="EMBL" id="CAL1269531.1"/>
    </source>
</evidence>
<name>A0AAV1ZER2_9ARAC</name>
<sequence length="79" mass="8895">MSDNKRIKKGDCQQEHIAAGGSEGDDDDGIFYWHTRSSLGQAEPNIRFIRAGEKSNSIKKMTEQTENEITSLVEKVRNP</sequence>
<dbReference type="Proteomes" id="UP001497382">
    <property type="component" value="Unassembled WGS sequence"/>
</dbReference>
<feature type="region of interest" description="Disordered" evidence="1">
    <location>
        <begin position="1"/>
        <end position="28"/>
    </location>
</feature>
<keyword evidence="3" id="KW-1185">Reference proteome</keyword>